<evidence type="ECO:0000313" key="4">
    <source>
        <dbReference type="Proteomes" id="UP000027222"/>
    </source>
</evidence>
<reference evidence="4" key="1">
    <citation type="journal article" date="2014" name="Proc. Natl. Acad. Sci. U.S.A.">
        <title>Extensive sampling of basidiomycete genomes demonstrates inadequacy of the white-rot/brown-rot paradigm for wood decay fungi.</title>
        <authorList>
            <person name="Riley R."/>
            <person name="Salamov A.A."/>
            <person name="Brown D.W."/>
            <person name="Nagy L.G."/>
            <person name="Floudas D."/>
            <person name="Held B.W."/>
            <person name="Levasseur A."/>
            <person name="Lombard V."/>
            <person name="Morin E."/>
            <person name="Otillar R."/>
            <person name="Lindquist E.A."/>
            <person name="Sun H."/>
            <person name="LaButti K.M."/>
            <person name="Schmutz J."/>
            <person name="Jabbour D."/>
            <person name="Luo H."/>
            <person name="Baker S.E."/>
            <person name="Pisabarro A.G."/>
            <person name="Walton J.D."/>
            <person name="Blanchette R.A."/>
            <person name="Henrissat B."/>
            <person name="Martin F."/>
            <person name="Cullen D."/>
            <person name="Hibbett D.S."/>
            <person name="Grigoriev I.V."/>
        </authorList>
    </citation>
    <scope>NUCLEOTIDE SEQUENCE [LARGE SCALE GENOMIC DNA]</scope>
    <source>
        <strain evidence="4">CBS 339.88</strain>
    </source>
</reference>
<feature type="non-terminal residue" evidence="3">
    <location>
        <position position="1"/>
    </location>
</feature>
<keyword evidence="4" id="KW-1185">Reference proteome</keyword>
<evidence type="ECO:0000259" key="2">
    <source>
        <dbReference type="Pfam" id="PF24883"/>
    </source>
</evidence>
<dbReference type="EMBL" id="KL142368">
    <property type="protein sequence ID" value="KDR84697.1"/>
    <property type="molecule type" value="Genomic_DNA"/>
</dbReference>
<feature type="domain" description="Nephrocystin 3-like N-terminal" evidence="2">
    <location>
        <begin position="40"/>
        <end position="206"/>
    </location>
</feature>
<keyword evidence="1" id="KW-0677">Repeat</keyword>
<dbReference type="InterPro" id="IPR056884">
    <property type="entry name" value="NPHP3-like_N"/>
</dbReference>
<proteinExistence type="predicted"/>
<dbReference type="Proteomes" id="UP000027222">
    <property type="component" value="Unassembled WGS sequence"/>
</dbReference>
<dbReference type="PANTHER" id="PTHR10039">
    <property type="entry name" value="AMELOGENIN"/>
    <property type="match status" value="1"/>
</dbReference>
<name>A0A067TQU7_GALM3</name>
<dbReference type="AlphaFoldDB" id="A0A067TQU7"/>
<dbReference type="OrthoDB" id="5967843at2759"/>
<dbReference type="Pfam" id="PF24883">
    <property type="entry name" value="NPHP3_N"/>
    <property type="match status" value="1"/>
</dbReference>
<evidence type="ECO:0000256" key="1">
    <source>
        <dbReference type="ARBA" id="ARBA00022737"/>
    </source>
</evidence>
<evidence type="ECO:0000313" key="3">
    <source>
        <dbReference type="EMBL" id="KDR84697.1"/>
    </source>
</evidence>
<sequence>DKNPGFEQLIQAASPSAFHNSGDRFDPPKCHPKTRLKALEKISNWVNGTEHQNESVMWVNGGAGVGKSAIAQTVAERLAEEKRLVASFFFSRMDPTRNNANSLVPTLSYHALLHIPHLKAPIVHAVASNPLVFKLSIDAQFSVLLTQPVRDLADSGYFQFTDSPRVVIIDGLDECSNPSAQVSILNAISNAFRMDHFPLLFLIASRPEHHLSTVFNSKSFNGLLARLTLDESFFPQYDIRFFLEDKFAELKENHPFRDHLPASWPDPGQIQSLVDKSSGQFIYASIAIKHISSTRDRPNHRLDRILGLRPPLNENPFLELDCLYTYIFSSLGSDFVDQVLDILAFQHPLLISGDWTLVEIEMFLSLEAGSVEMALCDLAAIISIEKGFRGLRVKTLHASLSDYLQDESRSVAFHITSVSRYTAFAERYLEMVKIPGTCCVFVLCNAHERLLCQRI</sequence>
<dbReference type="SUPFAM" id="SSF52540">
    <property type="entry name" value="P-loop containing nucleoside triphosphate hydrolases"/>
    <property type="match status" value="1"/>
</dbReference>
<organism evidence="3 4">
    <name type="scientific">Galerina marginata (strain CBS 339.88)</name>
    <dbReference type="NCBI Taxonomy" id="685588"/>
    <lineage>
        <taxon>Eukaryota</taxon>
        <taxon>Fungi</taxon>
        <taxon>Dikarya</taxon>
        <taxon>Basidiomycota</taxon>
        <taxon>Agaricomycotina</taxon>
        <taxon>Agaricomycetes</taxon>
        <taxon>Agaricomycetidae</taxon>
        <taxon>Agaricales</taxon>
        <taxon>Agaricineae</taxon>
        <taxon>Strophariaceae</taxon>
        <taxon>Galerina</taxon>
    </lineage>
</organism>
<accession>A0A067TQU7</accession>
<dbReference type="InterPro" id="IPR027417">
    <property type="entry name" value="P-loop_NTPase"/>
</dbReference>
<gene>
    <name evidence="3" type="ORF">GALMADRAFT_55013</name>
</gene>
<protein>
    <recommendedName>
        <fullName evidence="2">Nephrocystin 3-like N-terminal domain-containing protein</fullName>
    </recommendedName>
</protein>
<dbReference type="PANTHER" id="PTHR10039:SF14">
    <property type="entry name" value="NACHT DOMAIN-CONTAINING PROTEIN"/>
    <property type="match status" value="1"/>
</dbReference>
<dbReference type="HOGENOM" id="CLU_000288_6_10_1"/>
<dbReference type="Gene3D" id="3.40.50.300">
    <property type="entry name" value="P-loop containing nucleotide triphosphate hydrolases"/>
    <property type="match status" value="1"/>
</dbReference>